<dbReference type="InterPro" id="IPR000702">
    <property type="entry name" value="Ribosomal_uL6-like"/>
</dbReference>
<dbReference type="PANTHER" id="PTHR11655:SF14">
    <property type="entry name" value="LARGE RIBOSOMAL SUBUNIT PROTEIN UL6M"/>
    <property type="match status" value="1"/>
</dbReference>
<dbReference type="GO" id="GO:0002181">
    <property type="term" value="P:cytoplasmic translation"/>
    <property type="evidence" value="ECO:0007669"/>
    <property type="project" value="TreeGrafter"/>
</dbReference>
<dbReference type="GO" id="GO:0003735">
    <property type="term" value="F:structural constituent of ribosome"/>
    <property type="evidence" value="ECO:0007669"/>
    <property type="project" value="UniProtKB-UniRule"/>
</dbReference>
<evidence type="ECO:0000259" key="8">
    <source>
        <dbReference type="Pfam" id="PF00347"/>
    </source>
</evidence>
<gene>
    <name evidence="9" type="ORF">COU07_00395</name>
</gene>
<reference evidence="10" key="1">
    <citation type="submission" date="2017-09" db="EMBL/GenBank/DDBJ databases">
        <title>Depth-based differentiation of microbial function through sediment-hosted aquifers and enrichment of novel symbionts in the deep terrestrial subsurface.</title>
        <authorList>
            <person name="Probst A.J."/>
            <person name="Ladd B."/>
            <person name="Jarett J.K."/>
            <person name="Geller-Mcgrath D.E."/>
            <person name="Sieber C.M.K."/>
            <person name="Emerson J.B."/>
            <person name="Anantharaman K."/>
            <person name="Thomas B.C."/>
            <person name="Malmstrom R."/>
            <person name="Stieglmeier M."/>
            <person name="Klingl A."/>
            <person name="Woyke T."/>
            <person name="Ryan C.M."/>
            <person name="Banfield J.F."/>
        </authorList>
    </citation>
    <scope>NUCLEOTIDE SEQUENCE [LARGE SCALE GENOMIC DNA]</scope>
</reference>
<dbReference type="InterPro" id="IPR036789">
    <property type="entry name" value="Ribosomal_uL6-like_a/b-dom_sf"/>
</dbReference>
<evidence type="ECO:0000256" key="2">
    <source>
        <dbReference type="ARBA" id="ARBA00022980"/>
    </source>
</evidence>
<dbReference type="FunFam" id="3.90.930.12:FF:000001">
    <property type="entry name" value="50S ribosomal protein L6"/>
    <property type="match status" value="1"/>
</dbReference>
<keyword evidence="2 6" id="KW-0689">Ribosomal protein</keyword>
<evidence type="ECO:0000256" key="7">
    <source>
        <dbReference type="RuleBase" id="RU003870"/>
    </source>
</evidence>
<feature type="domain" description="Large ribosomal subunit protein uL6 alpha-beta" evidence="8">
    <location>
        <begin position="11"/>
        <end position="82"/>
    </location>
</feature>
<comment type="caution">
    <text evidence="9">The sequence shown here is derived from an EMBL/GenBank/DDBJ whole genome shotgun (WGS) entry which is preliminary data.</text>
</comment>
<name>A0A2H0UUM7_9BACT</name>
<evidence type="ECO:0000256" key="6">
    <source>
        <dbReference type="RuleBase" id="RU003869"/>
    </source>
</evidence>
<sequence>MSKIAKKPIEVPSGVNVSIKEHEIEVTGKGGTLIVPLLSNINAVAGEEGITLTPKNKIAETRANWGTVASLLKNATQGVSEGFTKSLEIEGIGFKAVMEGKTLVLNVGFSHQVKFPTPSDVTITVEKNIIKVSGIDKERVGQTAAEIRKIKKPEPYKGKGIHYVGEVVRRKAGKKVAGSGGGS</sequence>
<comment type="similarity">
    <text evidence="1 6">Belongs to the universal ribosomal protein uL6 family.</text>
</comment>
<dbReference type="GO" id="GO:0022625">
    <property type="term" value="C:cytosolic large ribosomal subunit"/>
    <property type="evidence" value="ECO:0007669"/>
    <property type="project" value="UniProtKB-UniRule"/>
</dbReference>
<dbReference type="SUPFAM" id="SSF56053">
    <property type="entry name" value="Ribosomal protein L6"/>
    <property type="match status" value="2"/>
</dbReference>
<dbReference type="InterPro" id="IPR020040">
    <property type="entry name" value="Ribosomal_uL6_a/b-dom"/>
</dbReference>
<feature type="domain" description="Large ribosomal subunit protein uL6 alpha-beta" evidence="8">
    <location>
        <begin position="91"/>
        <end position="163"/>
    </location>
</feature>
<evidence type="ECO:0000256" key="5">
    <source>
        <dbReference type="NCBIfam" id="TIGR03654"/>
    </source>
</evidence>
<dbReference type="PRINTS" id="PR00059">
    <property type="entry name" value="RIBOSOMALL6"/>
</dbReference>
<accession>A0A2H0UUM7</accession>
<dbReference type="PROSITE" id="PS00525">
    <property type="entry name" value="RIBOSOMAL_L6_1"/>
    <property type="match status" value="1"/>
</dbReference>
<proteinExistence type="inferred from homology"/>
<evidence type="ECO:0000256" key="4">
    <source>
        <dbReference type="ARBA" id="ARBA00035454"/>
    </source>
</evidence>
<comment type="function">
    <text evidence="7">This protein binds to the 23S rRNA, and is important in its secondary structure. It is located near the subunit interface in the base of the L7/L12 stalk, and near the tRNA binding site of the peptidyltransferase center.</text>
</comment>
<dbReference type="InterPro" id="IPR019906">
    <property type="entry name" value="Ribosomal_uL6_bac-type"/>
</dbReference>
<dbReference type="PANTHER" id="PTHR11655">
    <property type="entry name" value="60S/50S RIBOSOMAL PROTEIN L6/L9"/>
    <property type="match status" value="1"/>
</dbReference>
<dbReference type="Gene3D" id="3.90.930.12">
    <property type="entry name" value="Ribosomal protein L6, alpha-beta domain"/>
    <property type="match status" value="2"/>
</dbReference>
<organism evidence="9 10">
    <name type="scientific">Candidatus Harrisonbacteria bacterium CG10_big_fil_rev_8_21_14_0_10_40_38</name>
    <dbReference type="NCBI Taxonomy" id="1974583"/>
    <lineage>
        <taxon>Bacteria</taxon>
        <taxon>Candidatus Harrisoniibacteriota</taxon>
    </lineage>
</organism>
<keyword evidence="3 6" id="KW-0687">Ribonucleoprotein</keyword>
<evidence type="ECO:0000313" key="9">
    <source>
        <dbReference type="EMBL" id="PIR89346.1"/>
    </source>
</evidence>
<dbReference type="AlphaFoldDB" id="A0A2H0UUM7"/>
<evidence type="ECO:0000256" key="3">
    <source>
        <dbReference type="ARBA" id="ARBA00023274"/>
    </source>
</evidence>
<dbReference type="PIRSF" id="PIRSF002162">
    <property type="entry name" value="Ribosomal_L6"/>
    <property type="match status" value="1"/>
</dbReference>
<evidence type="ECO:0000313" key="10">
    <source>
        <dbReference type="Proteomes" id="UP000231157"/>
    </source>
</evidence>
<dbReference type="Pfam" id="PF00347">
    <property type="entry name" value="Ribosomal_L6"/>
    <property type="match status" value="2"/>
</dbReference>
<dbReference type="NCBIfam" id="TIGR03654">
    <property type="entry name" value="L6_bact"/>
    <property type="match status" value="1"/>
</dbReference>
<keyword evidence="7" id="KW-0694">RNA-binding</keyword>
<keyword evidence="7" id="KW-0699">rRNA-binding</keyword>
<dbReference type="EMBL" id="PFAZ01000001">
    <property type="protein sequence ID" value="PIR89346.1"/>
    <property type="molecule type" value="Genomic_DNA"/>
</dbReference>
<evidence type="ECO:0000256" key="1">
    <source>
        <dbReference type="ARBA" id="ARBA00009356"/>
    </source>
</evidence>
<dbReference type="Proteomes" id="UP000231157">
    <property type="component" value="Unassembled WGS sequence"/>
</dbReference>
<dbReference type="GO" id="GO:0019843">
    <property type="term" value="F:rRNA binding"/>
    <property type="evidence" value="ECO:0007669"/>
    <property type="project" value="UniProtKB-UniRule"/>
</dbReference>
<dbReference type="InterPro" id="IPR002358">
    <property type="entry name" value="Ribosomal_uL6_CS"/>
</dbReference>
<protein>
    <recommendedName>
        <fullName evidence="4 5">50S ribosomal protein L6</fullName>
    </recommendedName>
</protein>